<dbReference type="HAMAP" id="MF_00600">
    <property type="entry name" value="CH60"/>
    <property type="match status" value="1"/>
</dbReference>
<keyword evidence="2 6" id="KW-0547">Nucleotide-binding</keyword>
<dbReference type="NCBIfam" id="NF000592">
    <property type="entry name" value="PRK00013.1"/>
    <property type="match status" value="1"/>
</dbReference>
<dbReference type="GO" id="GO:0042026">
    <property type="term" value="P:protein refolding"/>
    <property type="evidence" value="ECO:0007669"/>
    <property type="project" value="UniProtKB-UniRule"/>
</dbReference>
<dbReference type="NCBIfam" id="TIGR02348">
    <property type="entry name" value="GroEL"/>
    <property type="match status" value="1"/>
</dbReference>
<feature type="binding site" evidence="6">
    <location>
        <begin position="476"/>
        <end position="478"/>
    </location>
    <ligand>
        <name>ATP</name>
        <dbReference type="ChEBI" id="CHEBI:30616"/>
    </ligand>
</feature>
<keyword evidence="5 6" id="KW-0413">Isomerase</keyword>
<dbReference type="SUPFAM" id="SSF48592">
    <property type="entry name" value="GroEL equatorial domain-like"/>
    <property type="match status" value="1"/>
</dbReference>
<gene>
    <name evidence="6" type="primary">groEL</name>
    <name evidence="6" type="synonym">groL</name>
    <name evidence="9" type="ORF">SAMN04490247_3202</name>
</gene>
<dbReference type="RefSeq" id="WP_093194836.1">
    <property type="nucleotide sequence ID" value="NZ_FNEV01000016.1"/>
</dbReference>
<comment type="caution">
    <text evidence="6">Lacks conserved residue(s) required for the propagation of feature annotation.</text>
</comment>
<dbReference type="NCBIfam" id="NF009488">
    <property type="entry name" value="PRK12850.1"/>
    <property type="match status" value="1"/>
</dbReference>
<sequence length="544" mass="57842">MAKELKFSEDGRRAMLRGVDTLADAVKVTLGPKGRNVVLDKKFGSPLITNDGVTIAKEIELEDKYENMGAQLVSEVASKTNDVAGDGTTTATVLAQSMIREGLKNVTSGANPVGIRRGIEKAVEVATDELRKISNPIEGRESISQVASISASDNEVGQLIAEAMERVGNDGVITIEESKGFNTELEVVEGMQFDRGYASPYMVTDQDKMEAELEDPYILITDKKINNIQEVLPVLEQVVQQSKPLLIISEDMEGEALATLVVNKLRGTFNAVSVKAPGFGDRRKAMLEDIATMTGGQVITEDLGLDLKNTTLDQLGRASKAVITKEHTTIVEGKGDSEQLASRVAQIRAQAEETTSEFDKEKLQERLAKLAGGVAVIKVGAATETELKERKLRIEDALNSTRAAVEEGIVAGGGTALINIISAVEKLDLSDDEATGASIVLRALEEPVRQIVHNAGLEGSIIVEKLKSQEVGVGYNAADGEWVNMVEAGIVDPTKVTRSALQNAGSVAAMFLTTEAVVADIPEDDNGGGGMPDMGGMGGMGGMM</sequence>
<dbReference type="GO" id="GO:0016853">
    <property type="term" value="F:isomerase activity"/>
    <property type="evidence" value="ECO:0007669"/>
    <property type="project" value="UniProtKB-KW"/>
</dbReference>
<dbReference type="EMBL" id="FNEV01000016">
    <property type="protein sequence ID" value="SDJ77985.1"/>
    <property type="molecule type" value="Genomic_DNA"/>
</dbReference>
<dbReference type="PANTHER" id="PTHR45633">
    <property type="entry name" value="60 KDA HEAT SHOCK PROTEIN, MITOCHONDRIAL"/>
    <property type="match status" value="1"/>
</dbReference>
<evidence type="ECO:0000313" key="10">
    <source>
        <dbReference type="Proteomes" id="UP000199225"/>
    </source>
</evidence>
<evidence type="ECO:0000256" key="4">
    <source>
        <dbReference type="ARBA" id="ARBA00023186"/>
    </source>
</evidence>
<dbReference type="Proteomes" id="UP000199225">
    <property type="component" value="Unassembled WGS sequence"/>
</dbReference>
<feature type="binding site" evidence="6">
    <location>
        <begin position="86"/>
        <end position="90"/>
    </location>
    <ligand>
        <name>ATP</name>
        <dbReference type="ChEBI" id="CHEBI:30616"/>
    </ligand>
</feature>
<keyword evidence="3 6" id="KW-0067">ATP-binding</keyword>
<dbReference type="SUPFAM" id="SSF52029">
    <property type="entry name" value="GroEL apical domain-like"/>
    <property type="match status" value="1"/>
</dbReference>
<dbReference type="GO" id="GO:0140662">
    <property type="term" value="F:ATP-dependent protein folding chaperone"/>
    <property type="evidence" value="ECO:0007669"/>
    <property type="project" value="InterPro"/>
</dbReference>
<comment type="subcellular location">
    <subcellularLocation>
        <location evidence="6">Cytoplasm</location>
    </subcellularLocation>
</comment>
<accession>A0A1G8WK13</accession>
<comment type="function">
    <text evidence="6 8">Together with its co-chaperonin GroES, plays an essential role in assisting protein folding. The GroEL-GroES system forms a nano-cage that allows encapsulation of the non-native substrate proteins and provides a physical environment optimized to promote and accelerate protein folding.</text>
</comment>
<dbReference type="NCBIfam" id="NF009487">
    <property type="entry name" value="PRK12849.1"/>
    <property type="match status" value="1"/>
</dbReference>
<evidence type="ECO:0000256" key="7">
    <source>
        <dbReference type="RuleBase" id="RU000418"/>
    </source>
</evidence>
<dbReference type="Gene3D" id="1.10.560.10">
    <property type="entry name" value="GroEL-like equatorial domain"/>
    <property type="match status" value="1"/>
</dbReference>
<organism evidence="9 10">
    <name type="scientific">Salimicrobium halophilum</name>
    <dbReference type="NCBI Taxonomy" id="86666"/>
    <lineage>
        <taxon>Bacteria</taxon>
        <taxon>Bacillati</taxon>
        <taxon>Bacillota</taxon>
        <taxon>Bacilli</taxon>
        <taxon>Bacillales</taxon>
        <taxon>Bacillaceae</taxon>
        <taxon>Salimicrobium</taxon>
    </lineage>
</organism>
<feature type="binding site" evidence="6">
    <location>
        <position position="492"/>
    </location>
    <ligand>
        <name>ATP</name>
        <dbReference type="ChEBI" id="CHEBI:30616"/>
    </ligand>
</feature>
<evidence type="ECO:0000256" key="6">
    <source>
        <dbReference type="HAMAP-Rule" id="MF_00600"/>
    </source>
</evidence>
<dbReference type="InterPro" id="IPR002423">
    <property type="entry name" value="Cpn60/GroEL/TCP-1"/>
</dbReference>
<evidence type="ECO:0000313" key="9">
    <source>
        <dbReference type="EMBL" id="SDJ77985.1"/>
    </source>
</evidence>
<dbReference type="Pfam" id="PF00118">
    <property type="entry name" value="Cpn60_TCP1"/>
    <property type="match status" value="1"/>
</dbReference>
<dbReference type="SUPFAM" id="SSF54849">
    <property type="entry name" value="GroEL-intermediate domain like"/>
    <property type="match status" value="1"/>
</dbReference>
<dbReference type="Gene3D" id="3.50.7.10">
    <property type="entry name" value="GroEL"/>
    <property type="match status" value="1"/>
</dbReference>
<dbReference type="GO" id="GO:0051082">
    <property type="term" value="F:unfolded protein binding"/>
    <property type="evidence" value="ECO:0007669"/>
    <property type="project" value="UniProtKB-UniRule"/>
</dbReference>
<keyword evidence="10" id="KW-1185">Reference proteome</keyword>
<dbReference type="FunFam" id="3.50.7.10:FF:000001">
    <property type="entry name" value="60 kDa chaperonin"/>
    <property type="match status" value="1"/>
</dbReference>
<evidence type="ECO:0000256" key="8">
    <source>
        <dbReference type="RuleBase" id="RU000419"/>
    </source>
</evidence>
<name>A0A1G8WK13_9BACI</name>
<dbReference type="PROSITE" id="PS00296">
    <property type="entry name" value="CHAPERONINS_CPN60"/>
    <property type="match status" value="1"/>
</dbReference>
<comment type="subunit">
    <text evidence="6 8">Forms a cylinder of 14 subunits composed of two heptameric rings stacked back-to-back. Interacts with the co-chaperonin GroES.</text>
</comment>
<evidence type="ECO:0000256" key="5">
    <source>
        <dbReference type="ARBA" id="ARBA00023235"/>
    </source>
</evidence>
<dbReference type="InterPro" id="IPR001844">
    <property type="entry name" value="Cpn60/GroEL"/>
</dbReference>
<evidence type="ECO:0000256" key="1">
    <source>
        <dbReference type="ARBA" id="ARBA00006607"/>
    </source>
</evidence>
<dbReference type="NCBIfam" id="NF009489">
    <property type="entry name" value="PRK12851.1"/>
    <property type="match status" value="1"/>
</dbReference>
<dbReference type="InterPro" id="IPR027413">
    <property type="entry name" value="GROEL-like_equatorial_sf"/>
</dbReference>
<evidence type="ECO:0000256" key="3">
    <source>
        <dbReference type="ARBA" id="ARBA00022840"/>
    </source>
</evidence>
<dbReference type="PRINTS" id="PR00298">
    <property type="entry name" value="CHAPERONIN60"/>
</dbReference>
<comment type="similarity">
    <text evidence="1 6 7">Belongs to the chaperonin (HSP60) family.</text>
</comment>
<dbReference type="STRING" id="86666.SAMN04490247_3202"/>
<dbReference type="CDD" id="cd03344">
    <property type="entry name" value="GroEL"/>
    <property type="match status" value="1"/>
</dbReference>
<feature type="binding site" evidence="6">
    <location>
        <begin position="29"/>
        <end position="32"/>
    </location>
    <ligand>
        <name>ATP</name>
        <dbReference type="ChEBI" id="CHEBI:30616"/>
    </ligand>
</feature>
<dbReference type="GO" id="GO:0005524">
    <property type="term" value="F:ATP binding"/>
    <property type="evidence" value="ECO:0007669"/>
    <property type="project" value="UniProtKB-UniRule"/>
</dbReference>
<evidence type="ECO:0000256" key="2">
    <source>
        <dbReference type="ARBA" id="ARBA00022741"/>
    </source>
</evidence>
<dbReference type="Gene3D" id="3.30.260.10">
    <property type="entry name" value="TCP-1-like chaperonin intermediate domain"/>
    <property type="match status" value="1"/>
</dbReference>
<protein>
    <recommendedName>
        <fullName evidence="6">Chaperonin GroEL</fullName>
        <ecNumber evidence="6">5.6.1.7</ecNumber>
    </recommendedName>
    <alternativeName>
        <fullName evidence="6">60 kDa chaperonin</fullName>
    </alternativeName>
    <alternativeName>
        <fullName evidence="6">Chaperonin-60</fullName>
        <shortName evidence="6">Cpn60</shortName>
    </alternativeName>
</protein>
<keyword evidence="6" id="KW-0963">Cytoplasm</keyword>
<dbReference type="GO" id="GO:0005737">
    <property type="term" value="C:cytoplasm"/>
    <property type="evidence" value="ECO:0007669"/>
    <property type="project" value="UniProtKB-SubCell"/>
</dbReference>
<dbReference type="EC" id="5.6.1.7" evidence="6"/>
<dbReference type="FunFam" id="1.10.560.10:FF:000001">
    <property type="entry name" value="60 kDa chaperonin"/>
    <property type="match status" value="1"/>
</dbReference>
<dbReference type="AlphaFoldDB" id="A0A1G8WK13"/>
<keyword evidence="4 6" id="KW-0143">Chaperone</keyword>
<dbReference type="InterPro" id="IPR027410">
    <property type="entry name" value="TCP-1-like_intermed_sf"/>
</dbReference>
<proteinExistence type="inferred from homology"/>
<dbReference type="InterPro" id="IPR027409">
    <property type="entry name" value="GroEL-like_apical_dom_sf"/>
</dbReference>
<dbReference type="OrthoDB" id="9766614at2"/>
<dbReference type="InterPro" id="IPR018370">
    <property type="entry name" value="Chaperonin_Cpn60_CS"/>
</dbReference>
<feature type="binding site" evidence="6">
    <location>
        <position position="413"/>
    </location>
    <ligand>
        <name>ATP</name>
        <dbReference type="ChEBI" id="CHEBI:30616"/>
    </ligand>
</feature>
<reference evidence="10" key="1">
    <citation type="submission" date="2016-10" db="EMBL/GenBank/DDBJ databases">
        <authorList>
            <person name="Varghese N."/>
            <person name="Submissions S."/>
        </authorList>
    </citation>
    <scope>NUCLEOTIDE SEQUENCE [LARGE SCALE GENOMIC DNA]</scope>
    <source>
        <strain evidence="10">DSM 4771</strain>
    </source>
</reference>